<dbReference type="GO" id="GO:0005524">
    <property type="term" value="F:ATP binding"/>
    <property type="evidence" value="ECO:0007669"/>
    <property type="project" value="UniProtKB-KW"/>
</dbReference>
<protein>
    <submittedName>
        <fullName evidence="4">Stage III sporulation protein AA</fullName>
    </submittedName>
</protein>
<dbReference type="eggNOG" id="COG3854">
    <property type="taxonomic scope" value="Bacteria"/>
</dbReference>
<accession>F6BL24</accession>
<dbReference type="NCBIfam" id="TIGR02858">
    <property type="entry name" value="spore_III_AA"/>
    <property type="match status" value="1"/>
</dbReference>
<keyword evidence="1" id="KW-0547">Nucleotide-binding</keyword>
<gene>
    <name evidence="4" type="ordered locus">Thexy_1175</name>
</gene>
<dbReference type="HOGENOM" id="CLU_052793_0_0_9"/>
<dbReference type="STRING" id="858215.Thexy_1175"/>
<dbReference type="KEGG" id="txy:Thexy_1175"/>
<name>F6BL24_THEXL</name>
<keyword evidence="2" id="KW-0067">ATP-binding</keyword>
<dbReference type="InterPro" id="IPR027417">
    <property type="entry name" value="P-loop_NTPase"/>
</dbReference>
<feature type="domain" description="AAA+ ATPase" evidence="3">
    <location>
        <begin position="156"/>
        <end position="305"/>
    </location>
</feature>
<dbReference type="SUPFAM" id="SSF52540">
    <property type="entry name" value="P-loop containing nucleoside triphosphate hydrolases"/>
    <property type="match status" value="1"/>
</dbReference>
<sequence length="334" mass="37597">MINKSKNYDELLYSLPLNIRSIIIKLSDHLKEGLEEIRLRIDRPLTVYANNQERFLSADGNVVNSPNLAYIVTNEDCDKALQLISKSSIYAFENELRNGYITIKGGYRVGICGKCVLDGESVKTIVNVSGLNYRIMRQCIGSSDEIMRYIVKYPEVVNNTLIISPPQCGKTTLIRDIARNISNGMPELNFHGEKVSIVDERSEIAACFKGIPQNDVGYRTDVLDLCPKHIGILMMIRSMSPKVIITDEIGKVEDIASIHEALNAGVSIITTVHGNDVEDVARKKYIDEMLNNREFDRYVILSRKLGAGTIEAILDRDFNVIFKGPYRKECKTIC</sequence>
<dbReference type="Gene3D" id="3.40.50.300">
    <property type="entry name" value="P-loop containing nucleotide triphosphate hydrolases"/>
    <property type="match status" value="1"/>
</dbReference>
<dbReference type="AlphaFoldDB" id="F6BL24"/>
<evidence type="ECO:0000313" key="5">
    <source>
        <dbReference type="Proteomes" id="UP000007239"/>
    </source>
</evidence>
<dbReference type="RefSeq" id="WP_013787950.1">
    <property type="nucleotide sequence ID" value="NC_015555.1"/>
</dbReference>
<dbReference type="PANTHER" id="PTHR20953">
    <property type="entry name" value="KINASE-RELATED"/>
    <property type="match status" value="1"/>
</dbReference>
<evidence type="ECO:0000313" key="4">
    <source>
        <dbReference type="EMBL" id="AEF17208.1"/>
    </source>
</evidence>
<evidence type="ECO:0000259" key="3">
    <source>
        <dbReference type="SMART" id="SM00382"/>
    </source>
</evidence>
<dbReference type="SMART" id="SM00382">
    <property type="entry name" value="AAA"/>
    <property type="match status" value="1"/>
</dbReference>
<keyword evidence="5" id="KW-1185">Reference proteome</keyword>
<dbReference type="InterPro" id="IPR045735">
    <property type="entry name" value="Spore_III_AA_AAA+_ATPase"/>
</dbReference>
<evidence type="ECO:0000256" key="2">
    <source>
        <dbReference type="ARBA" id="ARBA00022840"/>
    </source>
</evidence>
<dbReference type="Proteomes" id="UP000007239">
    <property type="component" value="Chromosome"/>
</dbReference>
<dbReference type="InterPro" id="IPR014217">
    <property type="entry name" value="Spore_III_AA"/>
</dbReference>
<dbReference type="PANTHER" id="PTHR20953:SF3">
    <property type="entry name" value="P-LOOP CONTAINING NUCLEOSIDE TRIPHOSPHATE HYDROLASES SUPERFAMILY PROTEIN"/>
    <property type="match status" value="1"/>
</dbReference>
<proteinExistence type="predicted"/>
<evidence type="ECO:0000256" key="1">
    <source>
        <dbReference type="ARBA" id="ARBA00022741"/>
    </source>
</evidence>
<dbReference type="InterPro" id="IPR003593">
    <property type="entry name" value="AAA+_ATPase"/>
</dbReference>
<reference evidence="4" key="1">
    <citation type="submission" date="2011-05" db="EMBL/GenBank/DDBJ databases">
        <title>Complete sequence of Thermoanaerobacterium xylanolyticum LX-11.</title>
        <authorList>
            <consortium name="US DOE Joint Genome Institute"/>
            <person name="Lucas S."/>
            <person name="Han J."/>
            <person name="Lapidus A."/>
            <person name="Cheng J.-F."/>
            <person name="Goodwin L."/>
            <person name="Pitluck S."/>
            <person name="Peters L."/>
            <person name="Mikhailova N."/>
            <person name="Lu M."/>
            <person name="Han C."/>
            <person name="Tapia R."/>
            <person name="Land M."/>
            <person name="Hauser L."/>
            <person name="Kyrpides N."/>
            <person name="Ivanova N."/>
            <person name="Pagani I."/>
            <person name="Hemme C."/>
            <person name="Woyke T."/>
        </authorList>
    </citation>
    <scope>NUCLEOTIDE SEQUENCE</scope>
    <source>
        <strain evidence="4">LX-11</strain>
    </source>
</reference>
<dbReference type="Pfam" id="PF19568">
    <property type="entry name" value="Spore_III_AA"/>
    <property type="match status" value="1"/>
</dbReference>
<dbReference type="EMBL" id="CP002739">
    <property type="protein sequence ID" value="AEF17208.1"/>
    <property type="molecule type" value="Genomic_DNA"/>
</dbReference>
<organism evidence="4 5">
    <name type="scientific">Thermoanaerobacterium xylanolyticum (strain ATCC 49914 / DSM 7097 / LX-11)</name>
    <dbReference type="NCBI Taxonomy" id="858215"/>
    <lineage>
        <taxon>Bacteria</taxon>
        <taxon>Bacillati</taxon>
        <taxon>Bacillota</taxon>
        <taxon>Clostridia</taxon>
        <taxon>Thermoanaerobacterales</taxon>
        <taxon>Thermoanaerobacteraceae</taxon>
        <taxon>Thermoanaerobacterium</taxon>
    </lineage>
</organism>